<dbReference type="SUPFAM" id="SSF55347">
    <property type="entry name" value="Glyceraldehyde-3-phosphate dehydrogenase-like, C-terminal domain"/>
    <property type="match status" value="1"/>
</dbReference>
<comment type="pathway">
    <text evidence="2 17">Amino-acid biosynthesis; L-arginine biosynthesis; N(2)-acetyl-L-ornithine from L-glutamate: step 2/4.</text>
</comment>
<accession>A0A8X7MVC8</accession>
<dbReference type="GO" id="GO:0005759">
    <property type="term" value="C:mitochondrial matrix"/>
    <property type="evidence" value="ECO:0007669"/>
    <property type="project" value="TreeGrafter"/>
</dbReference>
<dbReference type="Proteomes" id="UP000077684">
    <property type="component" value="Unassembled WGS sequence"/>
</dbReference>
<dbReference type="EMBL" id="LWDE02000268">
    <property type="protein sequence ID" value="KAE8249706.1"/>
    <property type="molecule type" value="Genomic_DNA"/>
</dbReference>
<keyword evidence="7 17" id="KW-0028">Amino-acid biosynthesis</keyword>
<evidence type="ECO:0000256" key="3">
    <source>
        <dbReference type="ARBA" id="ARBA00004862"/>
    </source>
</evidence>
<dbReference type="GO" id="GO:0070401">
    <property type="term" value="F:NADP+ binding"/>
    <property type="evidence" value="ECO:0007669"/>
    <property type="project" value="InterPro"/>
</dbReference>
<dbReference type="HAMAP" id="MF_00150">
    <property type="entry name" value="ArgC_type1"/>
    <property type="match status" value="1"/>
</dbReference>
<keyword evidence="10 17" id="KW-0418">Kinase</keyword>
<dbReference type="InterPro" id="IPR058924">
    <property type="entry name" value="AGPR_dimerisation_dom"/>
</dbReference>
<evidence type="ECO:0000256" key="18">
    <source>
        <dbReference type="SAM" id="MobiDB-lite"/>
    </source>
</evidence>
<dbReference type="FunFam" id="3.40.1160.10:FF:000011">
    <property type="entry name" value="N-acetyl-gamma-glutamyl-phosphate reductase, variant"/>
    <property type="match status" value="1"/>
</dbReference>
<evidence type="ECO:0000256" key="16">
    <source>
        <dbReference type="ARBA" id="ARBA00023268"/>
    </source>
</evidence>
<keyword evidence="14 17" id="KW-0560">Oxidoreductase</keyword>
<reference evidence="20" key="1">
    <citation type="submission" date="2016-04" db="EMBL/GenBank/DDBJ databases">
        <authorList>
            <person name="Nguyen H.D."/>
            <person name="Samba Siva P."/>
            <person name="Cullis J."/>
            <person name="Levesque C.A."/>
            <person name="Hambleton S."/>
        </authorList>
    </citation>
    <scope>NUCLEOTIDE SEQUENCE</scope>
    <source>
        <strain evidence="20">DAOMC 236426</strain>
    </source>
</reference>
<dbReference type="Gene3D" id="3.30.360.10">
    <property type="entry name" value="Dihydrodipicolinate Reductase, domain 2"/>
    <property type="match status" value="1"/>
</dbReference>
<dbReference type="SMART" id="SM00859">
    <property type="entry name" value="Semialdhyde_dh"/>
    <property type="match status" value="1"/>
</dbReference>
<dbReference type="CDD" id="cd04252">
    <property type="entry name" value="AAK_NAGK-fArgBP"/>
    <property type="match status" value="1"/>
</dbReference>
<dbReference type="PIRSF" id="PIRSF036440">
    <property type="entry name" value="ARG5-6"/>
    <property type="match status" value="1"/>
</dbReference>
<dbReference type="Gene3D" id="3.40.50.720">
    <property type="entry name" value="NAD(P)-binding Rossmann-like Domain"/>
    <property type="match status" value="1"/>
</dbReference>
<evidence type="ECO:0000256" key="11">
    <source>
        <dbReference type="ARBA" id="ARBA00022840"/>
    </source>
</evidence>
<dbReference type="NCBIfam" id="TIGR00761">
    <property type="entry name" value="argB"/>
    <property type="match status" value="1"/>
</dbReference>
<dbReference type="GO" id="GO:0003942">
    <property type="term" value="F:N-acetyl-gamma-glutamyl-phosphate reductase activity"/>
    <property type="evidence" value="ECO:0007669"/>
    <property type="project" value="UniProtKB-UniRule"/>
</dbReference>
<sequence length="937" mass="100828">MHAVLASRSAASALGRRIAATASASASASASAASSSSPSSSSPASIAAAAAAALGRSRALHTSAASRQSVLPSGARDSAADRETITRLLYSLASRKEVERYLRIFSAANKFAVLKVGGAILTQQLDELALSLSFLHRVGLYPIVVHGAGPQLNDILEREGVVPDYIDGIRITDAKTLHVARKVFLEENARLVAKLESLGSRARPIPLGTFTASYLDKEKYGFVGKIESVDKEPIEAAIQAGCLPILTSLAETEDGQILNVNADVAASELSKVLEPLKIVYLNEKGGLFHGKTKELLETINLDEEYDDLMKQEWVKFGTKLKLREMKELLDHLPRSSSVAIISVDQLQKELFTDSGAGTLIRRGFKLYKADTVEEVGTERLRTLLKETDDEIKSGRKSVAQFFSDLAKHPYTVYGDEPFDCAAFVIRPEGEVPILTKIVSTRGGILNGVNDNVWNQIRKDHKRLIWTARADDENRAWHYERADGSFSRNGRSLFYYGIHDVAEVERVVRTLEEKGRIERAYLPLNASRPAQSSGGAGARAFSTLARPSFATSVGLSGGAKRGYATAVQREKPLAATTTEKKRVALIGARGFTGQALVSLLNKHPYLELSHVSSRELAGFPLAEYTKTKVNYTNIGVEELRKLEKGHGPGAPPDAYIMALPNGVCKPFVEAVLEGGKDRAGGHGKIVDLSADFRFEGQAGWTYGLPELYGRSSVRDARLISNPGCYATNTQMLLAPLLPLINSAIPPTVFGVSGYSGAGTKAGAKDESSSSSSSGGGGRPVTLPKVTPESLGGGIRPYSLTDHIHEREAGFHLSHLLSPEGEKLKVAFIPSVAPWFQGIISTASVSLKRKVTAKEVKALFEEFYGGEPLVELRSAVPEIKDIFLKNGVKIGGFQVHSDGDRVVLVGVLDNLLKGAATQCLQNLNIALGYEETAGIDTSP</sequence>
<comment type="similarity">
    <text evidence="5 17">In the C-terminal section; belongs to the NAGSA dehydrogenase family.</text>
</comment>
<keyword evidence="6 17" id="KW-0055">Arginine biosynthesis</keyword>
<dbReference type="Pfam" id="PF00696">
    <property type="entry name" value="AA_kinase"/>
    <property type="match status" value="1"/>
</dbReference>
<dbReference type="GO" id="GO:0003991">
    <property type="term" value="F:acetylglutamate kinase activity"/>
    <property type="evidence" value="ECO:0007669"/>
    <property type="project" value="InterPro"/>
</dbReference>
<comment type="caution">
    <text evidence="20">The sequence shown here is derived from an EMBL/GenBank/DDBJ whole genome shotgun (WGS) entry which is preliminary data.</text>
</comment>
<dbReference type="SUPFAM" id="SSF51735">
    <property type="entry name" value="NAD(P)-binding Rossmann-fold domains"/>
    <property type="match status" value="1"/>
</dbReference>
<dbReference type="InterPro" id="IPR041734">
    <property type="entry name" value="NAGK-fArgBP"/>
</dbReference>
<evidence type="ECO:0000256" key="2">
    <source>
        <dbReference type="ARBA" id="ARBA00004828"/>
    </source>
</evidence>
<evidence type="ECO:0000256" key="10">
    <source>
        <dbReference type="ARBA" id="ARBA00022777"/>
    </source>
</evidence>
<dbReference type="InterPro" id="IPR036291">
    <property type="entry name" value="NAD(P)-bd_dom_sf"/>
</dbReference>
<evidence type="ECO:0000313" key="21">
    <source>
        <dbReference type="Proteomes" id="UP000077684"/>
    </source>
</evidence>
<evidence type="ECO:0000256" key="4">
    <source>
        <dbReference type="ARBA" id="ARBA00006830"/>
    </source>
</evidence>
<dbReference type="GO" id="GO:0005524">
    <property type="term" value="F:ATP binding"/>
    <property type="evidence" value="ECO:0007669"/>
    <property type="project" value="UniProtKB-UniRule"/>
</dbReference>
<keyword evidence="21" id="KW-1185">Reference proteome</keyword>
<keyword evidence="9 17" id="KW-0547">Nucleotide-binding</keyword>
<evidence type="ECO:0000256" key="17">
    <source>
        <dbReference type="PIRNR" id="PIRNR036440"/>
    </source>
</evidence>
<evidence type="ECO:0000256" key="7">
    <source>
        <dbReference type="ARBA" id="ARBA00022605"/>
    </source>
</evidence>
<dbReference type="CDD" id="cd24149">
    <property type="entry name" value="AGPR_N_ARG5_6_like"/>
    <property type="match status" value="1"/>
</dbReference>
<evidence type="ECO:0000256" key="5">
    <source>
        <dbReference type="ARBA" id="ARBA00007239"/>
    </source>
</evidence>
<evidence type="ECO:0000256" key="9">
    <source>
        <dbReference type="ARBA" id="ARBA00022741"/>
    </source>
</evidence>
<dbReference type="PANTHER" id="PTHR23342">
    <property type="entry name" value="N-ACETYLGLUTAMATE SYNTHASE"/>
    <property type="match status" value="1"/>
</dbReference>
<dbReference type="Gene3D" id="3.40.1160.10">
    <property type="entry name" value="Acetylglutamate kinase-like"/>
    <property type="match status" value="1"/>
</dbReference>
<dbReference type="GO" id="GO:0051287">
    <property type="term" value="F:NAD binding"/>
    <property type="evidence" value="ECO:0007669"/>
    <property type="project" value="UniProtKB-UniRule"/>
</dbReference>
<evidence type="ECO:0000313" key="20">
    <source>
        <dbReference type="EMBL" id="KAE8249706.1"/>
    </source>
</evidence>
<dbReference type="InterPro" id="IPR000706">
    <property type="entry name" value="AGPR_type-1"/>
</dbReference>
<dbReference type="Pfam" id="PF22698">
    <property type="entry name" value="Semialdhyde_dhC_1"/>
    <property type="match status" value="2"/>
</dbReference>
<dbReference type="SUPFAM" id="SSF53633">
    <property type="entry name" value="Carbamate kinase-like"/>
    <property type="match status" value="1"/>
</dbReference>
<dbReference type="PROSITE" id="PS51731">
    <property type="entry name" value="GNAT_NAGS"/>
    <property type="match status" value="1"/>
</dbReference>
<proteinExistence type="inferred from homology"/>
<evidence type="ECO:0000256" key="14">
    <source>
        <dbReference type="ARBA" id="ARBA00023002"/>
    </source>
</evidence>
<dbReference type="InterPro" id="IPR011241">
    <property type="entry name" value="NAGK/NAGSA"/>
</dbReference>
<dbReference type="InterPro" id="IPR000534">
    <property type="entry name" value="Semialdehyde_DH_NAD-bd"/>
</dbReference>
<keyword evidence="11 17" id="KW-0067">ATP-binding</keyword>
<comment type="pathway">
    <text evidence="3 17">Amino-acid biosynthesis; L-arginine biosynthesis; N(2)-acetyl-L-ornithine from L-glutamate: step 3/4.</text>
</comment>
<evidence type="ECO:0000256" key="1">
    <source>
        <dbReference type="ARBA" id="ARBA00004173"/>
    </source>
</evidence>
<dbReference type="InterPro" id="IPR006855">
    <property type="entry name" value="Vertebrate-like_GNAT_dom"/>
</dbReference>
<dbReference type="GO" id="GO:0006526">
    <property type="term" value="P:L-arginine biosynthetic process"/>
    <property type="evidence" value="ECO:0007669"/>
    <property type="project" value="UniProtKB-UniRule"/>
</dbReference>
<evidence type="ECO:0000256" key="6">
    <source>
        <dbReference type="ARBA" id="ARBA00022571"/>
    </source>
</evidence>
<dbReference type="CDD" id="cd04263">
    <property type="entry name" value="DUF619-NAGK-FABP"/>
    <property type="match status" value="1"/>
</dbReference>
<reference evidence="20" key="2">
    <citation type="journal article" date="2019" name="IMA Fungus">
        <title>Genome sequencing and comparison of five Tilletia species to identify candidate genes for the detection of regulated species infecting wheat.</title>
        <authorList>
            <person name="Nguyen H.D.T."/>
            <person name="Sultana T."/>
            <person name="Kesanakurti P."/>
            <person name="Hambleton S."/>
        </authorList>
    </citation>
    <scope>NUCLEOTIDE SEQUENCE</scope>
    <source>
        <strain evidence="20">DAOMC 236426</strain>
    </source>
</reference>
<dbReference type="Pfam" id="PF04768">
    <property type="entry name" value="NAT"/>
    <property type="match status" value="1"/>
</dbReference>
<keyword evidence="16 17" id="KW-0511">Multifunctional enzyme</keyword>
<dbReference type="InterPro" id="IPR036393">
    <property type="entry name" value="AceGlu_kinase-like_sf"/>
</dbReference>
<dbReference type="AlphaFoldDB" id="A0A8X7MVC8"/>
<dbReference type="Pfam" id="PF01118">
    <property type="entry name" value="Semialdhyde_dh"/>
    <property type="match status" value="1"/>
</dbReference>
<evidence type="ECO:0000256" key="13">
    <source>
        <dbReference type="ARBA" id="ARBA00022946"/>
    </source>
</evidence>
<evidence type="ECO:0000256" key="12">
    <source>
        <dbReference type="ARBA" id="ARBA00022857"/>
    </source>
</evidence>
<dbReference type="Gene3D" id="3.40.630.30">
    <property type="match status" value="1"/>
</dbReference>
<name>A0A8X7MVC8_9BASI</name>
<keyword evidence="8 17" id="KW-0808">Transferase</keyword>
<evidence type="ECO:0000256" key="8">
    <source>
        <dbReference type="ARBA" id="ARBA00022679"/>
    </source>
</evidence>
<protein>
    <recommendedName>
        <fullName evidence="19">N-acetyltransferase domain-containing protein</fullName>
    </recommendedName>
</protein>
<organism evidence="20 21">
    <name type="scientific">Tilletia controversa</name>
    <name type="common">dwarf bunt fungus</name>
    <dbReference type="NCBI Taxonomy" id="13291"/>
    <lineage>
        <taxon>Eukaryota</taxon>
        <taxon>Fungi</taxon>
        <taxon>Dikarya</taxon>
        <taxon>Basidiomycota</taxon>
        <taxon>Ustilaginomycotina</taxon>
        <taxon>Exobasidiomycetes</taxon>
        <taxon>Tilletiales</taxon>
        <taxon>Tilletiaceae</taxon>
        <taxon>Tilletia</taxon>
    </lineage>
</organism>
<feature type="domain" description="N-acetyltransferase" evidence="19">
    <location>
        <begin position="364"/>
        <end position="518"/>
    </location>
</feature>
<evidence type="ECO:0000259" key="19">
    <source>
        <dbReference type="PROSITE" id="PS51731"/>
    </source>
</evidence>
<feature type="region of interest" description="Disordered" evidence="18">
    <location>
        <begin position="759"/>
        <end position="791"/>
    </location>
</feature>
<gene>
    <name evidence="20" type="ORF">A4X06_0g3105</name>
</gene>
<dbReference type="InterPro" id="IPR004662">
    <property type="entry name" value="AcgluKinase_fam"/>
</dbReference>
<dbReference type="InterPro" id="IPR001048">
    <property type="entry name" value="Asp/Glu/Uridylate_kinase"/>
</dbReference>
<comment type="subcellular location">
    <subcellularLocation>
        <location evidence="1 17">Mitochondrion</location>
    </subcellularLocation>
</comment>
<comment type="similarity">
    <text evidence="4 17">In the N-terminal section; belongs to the acetylglutamate kinase family.</text>
</comment>
<evidence type="ECO:0000256" key="15">
    <source>
        <dbReference type="ARBA" id="ARBA00023128"/>
    </source>
</evidence>
<keyword evidence="13" id="KW-0809">Transit peptide</keyword>
<keyword evidence="15 17" id="KW-0496">Mitochondrion</keyword>
<dbReference type="PANTHER" id="PTHR23342:SF0">
    <property type="entry name" value="N-ACETYLGLUTAMATE SYNTHASE, MITOCHONDRIAL"/>
    <property type="match status" value="1"/>
</dbReference>
<keyword evidence="12 17" id="KW-0521">NADP</keyword>
<dbReference type="FunFam" id="3.40.630.30:FF:000029">
    <property type="entry name" value="Bifunctional acetylglutamate kinase/N-acetyl-gamma-glutamyl-phosphate reductase"/>
    <property type="match status" value="1"/>
</dbReference>
<dbReference type="CDD" id="cd23936">
    <property type="entry name" value="AGPR_C_ARG5_6_like"/>
    <property type="match status" value="1"/>
</dbReference>